<comment type="caution">
    <text evidence="6">Lacks conserved residue(s) required for the propagation of feature annotation.</text>
</comment>
<comment type="caution">
    <text evidence="10">The sequence shown here is derived from an EMBL/GenBank/DDBJ whole genome shotgun (WGS) entry which is preliminary data.</text>
</comment>
<evidence type="ECO:0000313" key="11">
    <source>
        <dbReference type="Proteomes" id="UP000305792"/>
    </source>
</evidence>
<dbReference type="SMART" id="SM00448">
    <property type="entry name" value="REC"/>
    <property type="match status" value="1"/>
</dbReference>
<dbReference type="InterPro" id="IPR039420">
    <property type="entry name" value="WalR-like"/>
</dbReference>
<dbReference type="Gene3D" id="3.40.50.2300">
    <property type="match status" value="1"/>
</dbReference>
<organism evidence="10 11">
    <name type="scientific">Glycomyces paridis</name>
    <dbReference type="NCBI Taxonomy" id="2126555"/>
    <lineage>
        <taxon>Bacteria</taxon>
        <taxon>Bacillati</taxon>
        <taxon>Actinomycetota</taxon>
        <taxon>Actinomycetes</taxon>
        <taxon>Glycomycetales</taxon>
        <taxon>Glycomycetaceae</taxon>
        <taxon>Glycomyces</taxon>
    </lineage>
</organism>
<dbReference type="RefSeq" id="WP_136531289.1">
    <property type="nucleotide sequence ID" value="NZ_STGX01000015.1"/>
</dbReference>
<evidence type="ECO:0000256" key="5">
    <source>
        <dbReference type="ARBA" id="ARBA00023163"/>
    </source>
</evidence>
<dbReference type="InterPro" id="IPR036388">
    <property type="entry name" value="WH-like_DNA-bd_sf"/>
</dbReference>
<evidence type="ECO:0000256" key="4">
    <source>
        <dbReference type="ARBA" id="ARBA00023125"/>
    </source>
</evidence>
<dbReference type="SMART" id="SM00862">
    <property type="entry name" value="Trans_reg_C"/>
    <property type="match status" value="1"/>
</dbReference>
<dbReference type="InterPro" id="IPR011006">
    <property type="entry name" value="CheY-like_superfamily"/>
</dbReference>
<evidence type="ECO:0000256" key="2">
    <source>
        <dbReference type="ARBA" id="ARBA00023012"/>
    </source>
</evidence>
<dbReference type="Proteomes" id="UP000305792">
    <property type="component" value="Unassembled WGS sequence"/>
</dbReference>
<evidence type="ECO:0000256" key="6">
    <source>
        <dbReference type="PROSITE-ProRule" id="PRU00169"/>
    </source>
</evidence>
<dbReference type="GO" id="GO:0005829">
    <property type="term" value="C:cytosol"/>
    <property type="evidence" value="ECO:0007669"/>
    <property type="project" value="TreeGrafter"/>
</dbReference>
<name>A0A4S8PAP2_9ACTN</name>
<keyword evidence="1" id="KW-0597">Phosphoprotein</keyword>
<reference evidence="10 11" key="1">
    <citation type="journal article" date="2018" name="Int. J. Syst. Evol. Microbiol.">
        <title>Glycomyces paridis sp. nov., isolated from the medicinal plant Paris polyphylla.</title>
        <authorList>
            <person name="Fang X.M."/>
            <person name="Bai J.L."/>
            <person name="Su J."/>
            <person name="Zhao L.L."/>
            <person name="Liu H.Y."/>
            <person name="Ma B.P."/>
            <person name="Zhang Y.Q."/>
            <person name="Yu L.Y."/>
        </authorList>
    </citation>
    <scope>NUCLEOTIDE SEQUENCE [LARGE SCALE GENOMIC DNA]</scope>
    <source>
        <strain evidence="10 11">CPCC 204357</strain>
    </source>
</reference>
<evidence type="ECO:0000256" key="1">
    <source>
        <dbReference type="ARBA" id="ARBA00022553"/>
    </source>
</evidence>
<feature type="DNA-binding region" description="OmpR/PhoB-type" evidence="7">
    <location>
        <begin position="142"/>
        <end position="239"/>
    </location>
</feature>
<dbReference type="Gene3D" id="1.10.10.10">
    <property type="entry name" value="Winged helix-like DNA-binding domain superfamily/Winged helix DNA-binding domain"/>
    <property type="match status" value="1"/>
</dbReference>
<evidence type="ECO:0000313" key="10">
    <source>
        <dbReference type="EMBL" id="THV26212.1"/>
    </source>
</evidence>
<keyword evidence="2" id="KW-0902">Two-component regulatory system</keyword>
<dbReference type="OrthoDB" id="9812490at2"/>
<keyword evidence="11" id="KW-1185">Reference proteome</keyword>
<proteinExistence type="predicted"/>
<keyword evidence="4 7" id="KW-0238">DNA-binding</keyword>
<keyword evidence="5" id="KW-0804">Transcription</keyword>
<dbReference type="InterPro" id="IPR001867">
    <property type="entry name" value="OmpR/PhoB-type_DNA-bd"/>
</dbReference>
<dbReference type="InterPro" id="IPR001789">
    <property type="entry name" value="Sig_transdc_resp-reg_receiver"/>
</dbReference>
<dbReference type="CDD" id="cd00383">
    <property type="entry name" value="trans_reg_C"/>
    <property type="match status" value="1"/>
</dbReference>
<dbReference type="PANTHER" id="PTHR48111:SF28">
    <property type="entry name" value="TRANSCRIPTIONAL REGULATORY PROTEIN TCRX-RELATED"/>
    <property type="match status" value="1"/>
</dbReference>
<dbReference type="AlphaFoldDB" id="A0A4S8PAP2"/>
<evidence type="ECO:0000256" key="3">
    <source>
        <dbReference type="ARBA" id="ARBA00023015"/>
    </source>
</evidence>
<dbReference type="GO" id="GO:0032993">
    <property type="term" value="C:protein-DNA complex"/>
    <property type="evidence" value="ECO:0007669"/>
    <property type="project" value="TreeGrafter"/>
</dbReference>
<evidence type="ECO:0000259" key="9">
    <source>
        <dbReference type="PROSITE" id="PS51755"/>
    </source>
</evidence>
<dbReference type="FunFam" id="1.10.10.10:FF:000005">
    <property type="entry name" value="Two-component system response regulator"/>
    <property type="match status" value="1"/>
</dbReference>
<sequence length="240" mass="26828">MEFNIETPRLSGSDSTLTRILTADPDPNVRGLLNLAFRLEGWHAIPADDGATALAHMRAQRPDLVVTELAMPDIDGLVLLGRMRSEFPDTPVLVLAGEAGARRRVGCLAVGADDYVAKPFNLEEVMLRLKGIRRRNADAPAPPRLVVGDLELDEDSREVNRGGHAVDLTDTEFRLLRYLMRNPRRVLSKSQILHQVWSYDFQGRASIVELYISYLRRKIGHGHAPMIHTVRGVGYVLKPH</sequence>
<dbReference type="GO" id="GO:0000976">
    <property type="term" value="F:transcription cis-regulatory region binding"/>
    <property type="evidence" value="ECO:0007669"/>
    <property type="project" value="TreeGrafter"/>
</dbReference>
<keyword evidence="3" id="KW-0805">Transcription regulation</keyword>
<dbReference type="EMBL" id="STGX01000015">
    <property type="protein sequence ID" value="THV26212.1"/>
    <property type="molecule type" value="Genomic_DNA"/>
</dbReference>
<dbReference type="GO" id="GO:0000156">
    <property type="term" value="F:phosphorelay response regulator activity"/>
    <property type="evidence" value="ECO:0007669"/>
    <property type="project" value="TreeGrafter"/>
</dbReference>
<dbReference type="GO" id="GO:0006355">
    <property type="term" value="P:regulation of DNA-templated transcription"/>
    <property type="evidence" value="ECO:0007669"/>
    <property type="project" value="InterPro"/>
</dbReference>
<protein>
    <submittedName>
        <fullName evidence="10">Response regulator transcription factor</fullName>
    </submittedName>
</protein>
<feature type="domain" description="OmpR/PhoB-type" evidence="9">
    <location>
        <begin position="142"/>
        <end position="239"/>
    </location>
</feature>
<dbReference type="PANTHER" id="PTHR48111">
    <property type="entry name" value="REGULATOR OF RPOS"/>
    <property type="match status" value="1"/>
</dbReference>
<dbReference type="PROSITE" id="PS51755">
    <property type="entry name" value="OMPR_PHOB"/>
    <property type="match status" value="1"/>
</dbReference>
<evidence type="ECO:0000256" key="7">
    <source>
        <dbReference type="PROSITE-ProRule" id="PRU01091"/>
    </source>
</evidence>
<feature type="domain" description="Response regulatory" evidence="8">
    <location>
        <begin position="19"/>
        <end position="133"/>
    </location>
</feature>
<dbReference type="PROSITE" id="PS50110">
    <property type="entry name" value="RESPONSE_REGULATORY"/>
    <property type="match status" value="1"/>
</dbReference>
<evidence type="ECO:0000259" key="8">
    <source>
        <dbReference type="PROSITE" id="PS50110"/>
    </source>
</evidence>
<dbReference type="Pfam" id="PF00072">
    <property type="entry name" value="Response_reg"/>
    <property type="match status" value="1"/>
</dbReference>
<accession>A0A4S8PAP2</accession>
<dbReference type="SUPFAM" id="SSF52172">
    <property type="entry name" value="CheY-like"/>
    <property type="match status" value="1"/>
</dbReference>
<gene>
    <name evidence="10" type="ORF">E9998_19115</name>
</gene>
<dbReference type="Pfam" id="PF00486">
    <property type="entry name" value="Trans_reg_C"/>
    <property type="match status" value="1"/>
</dbReference>